<evidence type="ECO:0000313" key="2">
    <source>
        <dbReference type="Proteomes" id="UP000274920"/>
    </source>
</evidence>
<comment type="caution">
    <text evidence="1">The sequence shown here is derived from an EMBL/GenBank/DDBJ whole genome shotgun (WGS) entry which is preliminary data.</text>
</comment>
<dbReference type="RefSeq" id="WP_125128133.1">
    <property type="nucleotide sequence ID" value="NZ_RHJS01000002.1"/>
</dbReference>
<proteinExistence type="predicted"/>
<dbReference type="Proteomes" id="UP000274920">
    <property type="component" value="Unassembled WGS sequence"/>
</dbReference>
<organism evidence="1 2">
    <name type="scientific">Schaedlerella arabinosiphila</name>
    <dbReference type="NCBI Taxonomy" id="2044587"/>
    <lineage>
        <taxon>Bacteria</taxon>
        <taxon>Bacillati</taxon>
        <taxon>Bacillota</taxon>
        <taxon>Clostridia</taxon>
        <taxon>Lachnospirales</taxon>
        <taxon>Lachnospiraceae</taxon>
        <taxon>Schaedlerella</taxon>
    </lineage>
</organism>
<dbReference type="AlphaFoldDB" id="A0A426DIT7"/>
<evidence type="ECO:0000313" key="1">
    <source>
        <dbReference type="EMBL" id="RRK32686.1"/>
    </source>
</evidence>
<accession>A0A426DIT7</accession>
<sequence length="241" mass="27737">MLQKPYIPYDSERIKKILKCVGKTIADIISIIGKKVSSIDSIDEKSSVSDVDNLIEIFETYKEETRKKTSEIEESVYAEVSSFTEELEILFDDRETLIKKYGISRKRIARQIHHLLAEVRGYIDNEVCKSITLSNQELRDVIRMIPGNQKEQAMNEFADRVFREALDTYCQHIREELSVFFEEIEEGVLSVIEAAKETADRNSRELENINADNCEEQSERIIANANDLIIDCSVAEYVLKG</sequence>
<name>A0A426DIT7_9FIRM</name>
<reference evidence="1" key="1">
    <citation type="submission" date="2018-10" db="EMBL/GenBank/DDBJ databases">
        <title>Schaedlerella arabinophila gen. nov. sp. nov., isolated from the mouse intestinal tract and comparative analysis with the genome of the closely related altered Schaedler flora strain ASF502.</title>
        <authorList>
            <person name="Miyake S."/>
            <person name="Soh M."/>
            <person name="Seedorf H."/>
        </authorList>
    </citation>
    <scope>NUCLEOTIDE SEQUENCE [LARGE SCALE GENOMIC DNA]</scope>
    <source>
        <strain evidence="1">DSM 106076</strain>
    </source>
</reference>
<keyword evidence="2" id="KW-1185">Reference proteome</keyword>
<dbReference type="EMBL" id="RHJS01000002">
    <property type="protein sequence ID" value="RRK32686.1"/>
    <property type="molecule type" value="Genomic_DNA"/>
</dbReference>
<gene>
    <name evidence="1" type="ORF">EBB54_15960</name>
</gene>
<protein>
    <submittedName>
        <fullName evidence="1">Uncharacterized protein</fullName>
    </submittedName>
</protein>